<evidence type="ECO:0000313" key="1">
    <source>
        <dbReference type="EMBL" id="MDY5133225.1"/>
    </source>
</evidence>
<sequence>MKKLLFLAGVITLGYLFAKRKFADKPEEWHSVADPVKDFLKEERGD</sequence>
<reference evidence="2 3" key="1">
    <citation type="submission" date="2023-10" db="EMBL/GenBank/DDBJ databases">
        <title>Whole Genome based description of the genera Actinobaculum and Actinotignum reveals a complex phylogenetic relationship within the species included in the genus Actinotignum.</title>
        <authorList>
            <person name="Jensen C.S."/>
            <person name="Dargis R."/>
            <person name="Kemp M."/>
            <person name="Christensen J.J."/>
        </authorList>
    </citation>
    <scope>NUCLEOTIDE SEQUENCE</scope>
    <source>
        <strain evidence="2">SLA_B511</strain>
        <strain evidence="1 3">SLA_B974</strain>
    </source>
</reference>
<dbReference type="RefSeq" id="WP_022866924.1">
    <property type="nucleotide sequence ID" value="NZ_CP126967.1"/>
</dbReference>
<dbReference type="Proteomes" id="UP001275049">
    <property type="component" value="Unassembled WGS sequence"/>
</dbReference>
<protein>
    <recommendedName>
        <fullName evidence="5">DUF2648 domain-containing protein</fullName>
    </recommendedName>
</protein>
<evidence type="ECO:0000313" key="3">
    <source>
        <dbReference type="Proteomes" id="UP001275049"/>
    </source>
</evidence>
<dbReference type="Proteomes" id="UP001281731">
    <property type="component" value="Unassembled WGS sequence"/>
</dbReference>
<dbReference type="EMBL" id="JAWNGC010000009">
    <property type="protein sequence ID" value="MDY5155446.1"/>
    <property type="molecule type" value="Genomic_DNA"/>
</dbReference>
<evidence type="ECO:0000313" key="4">
    <source>
        <dbReference type="Proteomes" id="UP001281731"/>
    </source>
</evidence>
<dbReference type="EMBL" id="JAWNGA010000008">
    <property type="protein sequence ID" value="MDY5133225.1"/>
    <property type="molecule type" value="Genomic_DNA"/>
</dbReference>
<accession>A0AAW9HP47</accession>
<organism evidence="2 4">
    <name type="scientific">Actinotignum urinale</name>
    <dbReference type="NCBI Taxonomy" id="190146"/>
    <lineage>
        <taxon>Bacteria</taxon>
        <taxon>Bacillati</taxon>
        <taxon>Actinomycetota</taxon>
        <taxon>Actinomycetes</taxon>
        <taxon>Actinomycetales</taxon>
        <taxon>Actinomycetaceae</taxon>
        <taxon>Actinotignum</taxon>
    </lineage>
</organism>
<evidence type="ECO:0008006" key="5">
    <source>
        <dbReference type="Google" id="ProtNLM"/>
    </source>
</evidence>
<gene>
    <name evidence="2" type="ORF">R6G80_06905</name>
    <name evidence="1" type="ORF">R6G86_05665</name>
</gene>
<comment type="caution">
    <text evidence="2">The sequence shown here is derived from an EMBL/GenBank/DDBJ whole genome shotgun (WGS) entry which is preliminary data.</text>
</comment>
<evidence type="ECO:0000313" key="2">
    <source>
        <dbReference type="EMBL" id="MDY5155446.1"/>
    </source>
</evidence>
<proteinExistence type="predicted"/>
<name>A0AAW9HP47_9ACTO</name>
<keyword evidence="3" id="KW-1185">Reference proteome</keyword>
<dbReference type="AlphaFoldDB" id="A0AAW9HP47"/>